<evidence type="ECO:0000313" key="1">
    <source>
        <dbReference type="EMBL" id="KAI8421940.1"/>
    </source>
</evidence>
<keyword evidence="2" id="KW-1185">Reference proteome</keyword>
<comment type="caution">
    <text evidence="1">The sequence shown here is derived from an EMBL/GenBank/DDBJ whole genome shotgun (WGS) entry which is preliminary data.</text>
</comment>
<gene>
    <name evidence="1" type="ORF">MSG28_009853</name>
</gene>
<reference evidence="1 2" key="1">
    <citation type="journal article" date="2022" name="Genome Biol. Evol.">
        <title>The Spruce Budworm Genome: Reconstructing the Evolutionary History of Antifreeze Proteins.</title>
        <authorList>
            <person name="Beliveau C."/>
            <person name="Gagne P."/>
            <person name="Picq S."/>
            <person name="Vernygora O."/>
            <person name="Keeling C.I."/>
            <person name="Pinkney K."/>
            <person name="Doucet D."/>
            <person name="Wen F."/>
            <person name="Johnston J.S."/>
            <person name="Maaroufi H."/>
            <person name="Boyle B."/>
            <person name="Laroche J."/>
            <person name="Dewar K."/>
            <person name="Juretic N."/>
            <person name="Blackburn G."/>
            <person name="Nisole A."/>
            <person name="Brunet B."/>
            <person name="Brandao M."/>
            <person name="Lumley L."/>
            <person name="Duan J."/>
            <person name="Quan G."/>
            <person name="Lucarotti C.J."/>
            <person name="Roe A.D."/>
            <person name="Sperling F.A.H."/>
            <person name="Levesque R.C."/>
            <person name="Cusson M."/>
        </authorList>
    </citation>
    <scope>NUCLEOTIDE SEQUENCE [LARGE SCALE GENOMIC DNA]</scope>
    <source>
        <strain evidence="1">Glfc:IPQL:Cfum</strain>
    </source>
</reference>
<sequence>MADDVIKHSVHTLVFRSLKRSHDMFLANQGMLPPIDETAQMFITVFKIIINLLIVSAPPTHSSLPVTLSIGSGGMVSSC</sequence>
<dbReference type="EMBL" id="CM046116">
    <property type="protein sequence ID" value="KAI8421940.1"/>
    <property type="molecule type" value="Genomic_DNA"/>
</dbReference>
<organism evidence="1 2">
    <name type="scientific">Choristoneura fumiferana</name>
    <name type="common">Spruce budworm moth</name>
    <name type="synonym">Archips fumiferana</name>
    <dbReference type="NCBI Taxonomy" id="7141"/>
    <lineage>
        <taxon>Eukaryota</taxon>
        <taxon>Metazoa</taxon>
        <taxon>Ecdysozoa</taxon>
        <taxon>Arthropoda</taxon>
        <taxon>Hexapoda</taxon>
        <taxon>Insecta</taxon>
        <taxon>Pterygota</taxon>
        <taxon>Neoptera</taxon>
        <taxon>Endopterygota</taxon>
        <taxon>Lepidoptera</taxon>
        <taxon>Glossata</taxon>
        <taxon>Ditrysia</taxon>
        <taxon>Tortricoidea</taxon>
        <taxon>Tortricidae</taxon>
        <taxon>Tortricinae</taxon>
        <taxon>Choristoneura</taxon>
    </lineage>
</organism>
<protein>
    <submittedName>
        <fullName evidence="1">Uncharacterized protein</fullName>
    </submittedName>
</protein>
<name>A0ACC0JCT2_CHOFU</name>
<evidence type="ECO:0000313" key="2">
    <source>
        <dbReference type="Proteomes" id="UP001064048"/>
    </source>
</evidence>
<proteinExistence type="predicted"/>
<accession>A0ACC0JCT2</accession>
<dbReference type="Proteomes" id="UP001064048">
    <property type="component" value="Chromosome 16"/>
</dbReference>